<keyword evidence="6 11" id="KW-1133">Transmembrane helix</keyword>
<dbReference type="SMART" id="SM00112">
    <property type="entry name" value="CA"/>
    <property type="match status" value="8"/>
</dbReference>
<dbReference type="Gene3D" id="2.60.40.60">
    <property type="entry name" value="Cadherins"/>
    <property type="match status" value="8"/>
</dbReference>
<feature type="transmembrane region" description="Helical" evidence="11">
    <location>
        <begin position="849"/>
        <end position="871"/>
    </location>
</feature>
<evidence type="ECO:0000256" key="7">
    <source>
        <dbReference type="ARBA" id="ARBA00023136"/>
    </source>
</evidence>
<dbReference type="Pfam" id="PF00028">
    <property type="entry name" value="Cadherin"/>
    <property type="match status" value="6"/>
</dbReference>
<dbReference type="PANTHER" id="PTHR24026:SF126">
    <property type="entry name" value="PROTOCADHERIN FAT 4"/>
    <property type="match status" value="1"/>
</dbReference>
<name>A0ABD2MKL3_9CUCU</name>
<feature type="domain" description="Cadherin" evidence="12">
    <location>
        <begin position="407"/>
        <end position="504"/>
    </location>
</feature>
<feature type="region of interest" description="Disordered" evidence="10">
    <location>
        <begin position="912"/>
        <end position="970"/>
    </location>
</feature>
<dbReference type="FunFam" id="2.60.40.60:FF:000140">
    <property type="entry name" value="Dachsous cadherin-related 1"/>
    <property type="match status" value="1"/>
</dbReference>
<dbReference type="PROSITE" id="PS00232">
    <property type="entry name" value="CADHERIN_1"/>
    <property type="match status" value="4"/>
</dbReference>
<dbReference type="SUPFAM" id="SSF49313">
    <property type="entry name" value="Cadherin-like"/>
    <property type="match status" value="8"/>
</dbReference>
<comment type="caution">
    <text evidence="13">The sequence shown here is derived from an EMBL/GenBank/DDBJ whole genome shotgun (WGS) entry which is preliminary data.</text>
</comment>
<keyword evidence="14" id="KW-1185">Reference proteome</keyword>
<proteinExistence type="predicted"/>
<dbReference type="GO" id="GO:0060429">
    <property type="term" value="P:epithelium development"/>
    <property type="evidence" value="ECO:0007669"/>
    <property type="project" value="UniProtKB-ARBA"/>
</dbReference>
<dbReference type="CDD" id="cd11304">
    <property type="entry name" value="Cadherin_repeat"/>
    <property type="match status" value="8"/>
</dbReference>
<feature type="domain" description="Cadherin" evidence="12">
    <location>
        <begin position="98"/>
        <end position="203"/>
    </location>
</feature>
<evidence type="ECO:0000256" key="11">
    <source>
        <dbReference type="SAM" id="Phobius"/>
    </source>
</evidence>
<keyword evidence="7 11" id="KW-0472">Membrane</keyword>
<evidence type="ECO:0000259" key="12">
    <source>
        <dbReference type="PROSITE" id="PS50268"/>
    </source>
</evidence>
<dbReference type="FunFam" id="2.60.40.60:FF:000035">
    <property type="entry name" value="Protocadherin Fat 3"/>
    <property type="match status" value="1"/>
</dbReference>
<dbReference type="FunFam" id="2.60.40.60:FF:000353">
    <property type="entry name" value="Dachsous, isoform B"/>
    <property type="match status" value="1"/>
</dbReference>
<feature type="domain" description="Cadherin" evidence="12">
    <location>
        <begin position="613"/>
        <end position="720"/>
    </location>
</feature>
<dbReference type="GO" id="GO:0005509">
    <property type="term" value="F:calcium ion binding"/>
    <property type="evidence" value="ECO:0007669"/>
    <property type="project" value="UniProtKB-UniRule"/>
</dbReference>
<evidence type="ECO:0000313" key="13">
    <source>
        <dbReference type="EMBL" id="KAL3266870.1"/>
    </source>
</evidence>
<evidence type="ECO:0000256" key="8">
    <source>
        <dbReference type="ARBA" id="ARBA00023180"/>
    </source>
</evidence>
<keyword evidence="3" id="KW-0677">Repeat</keyword>
<keyword evidence="8" id="KW-0325">Glycoprotein</keyword>
<protein>
    <recommendedName>
        <fullName evidence="12">Cadherin domain-containing protein</fullName>
    </recommendedName>
</protein>
<feature type="domain" description="Cadherin" evidence="12">
    <location>
        <begin position="2"/>
        <end position="97"/>
    </location>
</feature>
<keyword evidence="2 11" id="KW-0812">Transmembrane</keyword>
<evidence type="ECO:0000256" key="10">
    <source>
        <dbReference type="SAM" id="MobiDB-lite"/>
    </source>
</evidence>
<feature type="compositionally biased region" description="Basic and acidic residues" evidence="10">
    <location>
        <begin position="981"/>
        <end position="992"/>
    </location>
</feature>
<feature type="domain" description="Cadherin" evidence="12">
    <location>
        <begin position="505"/>
        <end position="612"/>
    </location>
</feature>
<gene>
    <name evidence="13" type="ORF">HHI36_011022</name>
</gene>
<reference evidence="13 14" key="1">
    <citation type="journal article" date="2021" name="BMC Biol.">
        <title>Horizontally acquired antibacterial genes associated with adaptive radiation of ladybird beetles.</title>
        <authorList>
            <person name="Li H.S."/>
            <person name="Tang X.F."/>
            <person name="Huang Y.H."/>
            <person name="Xu Z.Y."/>
            <person name="Chen M.L."/>
            <person name="Du X.Y."/>
            <person name="Qiu B.Y."/>
            <person name="Chen P.T."/>
            <person name="Zhang W."/>
            <person name="Slipinski A."/>
            <person name="Escalona H.E."/>
            <person name="Waterhouse R.M."/>
            <person name="Zwick A."/>
            <person name="Pang H."/>
        </authorList>
    </citation>
    <scope>NUCLEOTIDE SEQUENCE [LARGE SCALE GENOMIC DNA]</scope>
    <source>
        <strain evidence="13">SYSU2018</strain>
    </source>
</reference>
<evidence type="ECO:0000313" key="14">
    <source>
        <dbReference type="Proteomes" id="UP001516400"/>
    </source>
</evidence>
<dbReference type="InterPro" id="IPR015919">
    <property type="entry name" value="Cadherin-like_sf"/>
</dbReference>
<dbReference type="GO" id="GO:0009887">
    <property type="term" value="P:animal organ morphogenesis"/>
    <property type="evidence" value="ECO:0007669"/>
    <property type="project" value="UniProtKB-ARBA"/>
</dbReference>
<evidence type="ECO:0000256" key="5">
    <source>
        <dbReference type="ARBA" id="ARBA00022889"/>
    </source>
</evidence>
<dbReference type="EMBL" id="JABFTP020000001">
    <property type="protein sequence ID" value="KAL3266870.1"/>
    <property type="molecule type" value="Genomic_DNA"/>
</dbReference>
<dbReference type="GO" id="GO:0005886">
    <property type="term" value="C:plasma membrane"/>
    <property type="evidence" value="ECO:0007669"/>
    <property type="project" value="UniProtKB-SubCell"/>
</dbReference>
<feature type="compositionally biased region" description="Low complexity" evidence="10">
    <location>
        <begin position="931"/>
        <end position="960"/>
    </location>
</feature>
<feature type="domain" description="Cadherin" evidence="12">
    <location>
        <begin position="203"/>
        <end position="304"/>
    </location>
</feature>
<evidence type="ECO:0000256" key="4">
    <source>
        <dbReference type="ARBA" id="ARBA00022837"/>
    </source>
</evidence>
<dbReference type="PROSITE" id="PS50268">
    <property type="entry name" value="CADHERIN_2"/>
    <property type="match status" value="8"/>
</dbReference>
<evidence type="ECO:0000256" key="1">
    <source>
        <dbReference type="ARBA" id="ARBA00004370"/>
    </source>
</evidence>
<dbReference type="FunFam" id="2.60.40.60:FF:000020">
    <property type="entry name" value="Dachsous cadherin-related 1b"/>
    <property type="match status" value="1"/>
</dbReference>
<evidence type="ECO:0000256" key="3">
    <source>
        <dbReference type="ARBA" id="ARBA00022737"/>
    </source>
</evidence>
<evidence type="ECO:0000256" key="9">
    <source>
        <dbReference type="PROSITE-ProRule" id="PRU00043"/>
    </source>
</evidence>
<keyword evidence="5" id="KW-0130">Cell adhesion</keyword>
<dbReference type="GO" id="GO:0007155">
    <property type="term" value="P:cell adhesion"/>
    <property type="evidence" value="ECO:0007669"/>
    <property type="project" value="UniProtKB-KW"/>
</dbReference>
<evidence type="ECO:0000256" key="2">
    <source>
        <dbReference type="ARBA" id="ARBA00022692"/>
    </source>
</evidence>
<dbReference type="PRINTS" id="PR00205">
    <property type="entry name" value="CADHERIN"/>
</dbReference>
<dbReference type="InterPro" id="IPR027397">
    <property type="entry name" value="Catenin-bd_sf"/>
</dbReference>
<organism evidence="13 14">
    <name type="scientific">Cryptolaemus montrouzieri</name>
    <dbReference type="NCBI Taxonomy" id="559131"/>
    <lineage>
        <taxon>Eukaryota</taxon>
        <taxon>Metazoa</taxon>
        <taxon>Ecdysozoa</taxon>
        <taxon>Arthropoda</taxon>
        <taxon>Hexapoda</taxon>
        <taxon>Insecta</taxon>
        <taxon>Pterygota</taxon>
        <taxon>Neoptera</taxon>
        <taxon>Endopterygota</taxon>
        <taxon>Coleoptera</taxon>
        <taxon>Polyphaga</taxon>
        <taxon>Cucujiformia</taxon>
        <taxon>Coccinelloidea</taxon>
        <taxon>Coccinellidae</taxon>
        <taxon>Scymninae</taxon>
        <taxon>Scymnini</taxon>
        <taxon>Cryptolaemus</taxon>
    </lineage>
</organism>
<dbReference type="InterPro" id="IPR002126">
    <property type="entry name" value="Cadherin-like_dom"/>
</dbReference>
<dbReference type="PANTHER" id="PTHR24026">
    <property type="entry name" value="FAT ATYPICAL CADHERIN-RELATED"/>
    <property type="match status" value="1"/>
</dbReference>
<feature type="domain" description="Cadherin" evidence="12">
    <location>
        <begin position="736"/>
        <end position="827"/>
    </location>
</feature>
<dbReference type="InterPro" id="IPR020894">
    <property type="entry name" value="Cadherin_CS"/>
</dbReference>
<comment type="subcellular location">
    <subcellularLocation>
        <location evidence="1">Membrane</location>
    </subcellularLocation>
</comment>
<feature type="region of interest" description="Disordered" evidence="10">
    <location>
        <begin position="977"/>
        <end position="996"/>
    </location>
</feature>
<dbReference type="Gene3D" id="4.10.900.10">
    <property type="entry name" value="TCF3-CBD (Catenin binding domain)"/>
    <property type="match status" value="1"/>
</dbReference>
<dbReference type="Proteomes" id="UP001516400">
    <property type="component" value="Unassembled WGS sequence"/>
</dbReference>
<evidence type="ECO:0000256" key="6">
    <source>
        <dbReference type="ARBA" id="ARBA00022989"/>
    </source>
</evidence>
<feature type="domain" description="Cadherin" evidence="12">
    <location>
        <begin position="305"/>
        <end position="398"/>
    </location>
</feature>
<accession>A0ABD2MKL3</accession>
<sequence>MENTEEFHDVIQVAALRTDGRRQKITYSFGTGNEENFFAINSANGMIQVRDSKKLDFEKHHQIRLIVEAKTDGYMTLHSYCEVIVNLTDQNDNAPKFSQELYTASVWEENNKETFVLQVVAFDADEGHNSRIRYHIVDGNHDNAFKIEPAFSGILKTNIALDREIRDTYRLTVIATDEGIPQMTGTAKIKINILDVNDNHPTFPKPKTIRVPENTNVGNVLTTISANDVDLYPALTYQFADMPSEFEEYFAIDRFSGKITLTQELDFESWQECTMKILASDVAHIAATTLTIRVTDVNDNAPQFTQAFYAAALLDNTSVGLDIIHFNATDIDSEENAIIKYSIVGKSYGLVINSKGVLQANFSNTSAFPEDIYLVVKAEDSGKPPLHSLASVRIKVSDLALDHFGHSKKDYKLHVSENLQKGSSIMKLSETRSGKFISYEIVDGNTNSTFEVLSDSATLILMKPLDREEKQTYHLKLSTGGNDGYSIINVYVAVEDANDNAPIFGKEEYKTSIPESLPIGSSIAKITATDADLAGTPNSEVVYSLTSGNEELCFLIEETSGVVRVNRTLDYDTGNKEYQLIIRACDKDKHPLCSFASFTVILEDSNDNIPKFSVSEYLEFVGENEPIGTAIFTAQATDIDKGIYGRLNYTLMSLPSSGDDSYKMFHIDSSTGLVVTNAVFDYEQRNRYIFVVKVLDTGGSSNSIKVRIEIEGKDEFYPQFTEKTYKFVLATSVTLPVGFIVGCLQATDRDKGIDGRVVYQLTTQHNFFKVNRTTGAVMVKRKLDSLESQNLGKEVSLVVSASSGRQGSLTNMSVVEILLDPLADPSTNLAINRDNDAPVSATESGVFDWALGLFIAILLIVMIFGSVFVFLHMKNKRNKNGNKPNLSSDSVNNSNNFVDPTAFDTIPIRNVGSSNSNQFAPPKYDEIPPYGAAHAASSNSGAATTSELSGSEQSGSSGRGSAEDGDDGEDEEIRMINEGPLQRDPRMMHQNDDDNLSDMSVRNTQEYLARLGIVNSNSAAAQTASRLCSDPRAGTSKETVHHHPSVPLDSLNIYDEETNNVNDISNFYAKLNDVAGSDRASSTDEGGGVNNTLGNPMDHVIALASYGEVPTVTHQPSMNGSLSSIVHSEEELAGSYNWDYLLDWGPQYQPLAHVFSEIARLKDDTASVKSGASGNSSVKSKNSVALAKNVPPPMITSVAPRAITMPVLSGRTSSHHAGGHNQIHLLPRSPINHDASGATFSTSSAMSPSFSPSLSPLATKSPSISPLVTPGLPTSHHVMRQPPQNRNKTIVETEIRL</sequence>
<keyword evidence="4 9" id="KW-0106">Calcium</keyword>